<evidence type="ECO:0000259" key="1">
    <source>
        <dbReference type="Pfam" id="PF13577"/>
    </source>
</evidence>
<name>A0ABW7TWJ1_9NOCA</name>
<evidence type="ECO:0000313" key="3">
    <source>
        <dbReference type="Proteomes" id="UP001611263"/>
    </source>
</evidence>
<reference evidence="2 3" key="1">
    <citation type="submission" date="2024-10" db="EMBL/GenBank/DDBJ databases">
        <title>The Natural Products Discovery Center: Release of the First 8490 Sequenced Strains for Exploring Actinobacteria Biosynthetic Diversity.</title>
        <authorList>
            <person name="Kalkreuter E."/>
            <person name="Kautsar S.A."/>
            <person name="Yang D."/>
            <person name="Bader C.D."/>
            <person name="Teijaro C.N."/>
            <person name="Fluegel L."/>
            <person name="Davis C.M."/>
            <person name="Simpson J.R."/>
            <person name="Lauterbach L."/>
            <person name="Steele A.D."/>
            <person name="Gui C."/>
            <person name="Meng S."/>
            <person name="Li G."/>
            <person name="Viehrig K."/>
            <person name="Ye F."/>
            <person name="Su P."/>
            <person name="Kiefer A.F."/>
            <person name="Nichols A."/>
            <person name="Cepeda A.J."/>
            <person name="Yan W."/>
            <person name="Fan B."/>
            <person name="Jiang Y."/>
            <person name="Adhikari A."/>
            <person name="Zheng C.-J."/>
            <person name="Schuster L."/>
            <person name="Cowan T.M."/>
            <person name="Smanski M.J."/>
            <person name="Chevrette M.G."/>
            <person name="De Carvalho L.P.S."/>
            <person name="Shen B."/>
        </authorList>
    </citation>
    <scope>NUCLEOTIDE SEQUENCE [LARGE SCALE GENOMIC DNA]</scope>
    <source>
        <strain evidence="2 3">NPDC020568</strain>
    </source>
</reference>
<dbReference type="RefSeq" id="WP_033245645.1">
    <property type="nucleotide sequence ID" value="NZ_JBIRUQ010000007.1"/>
</dbReference>
<dbReference type="InterPro" id="IPR032710">
    <property type="entry name" value="NTF2-like_dom_sf"/>
</dbReference>
<sequence length="176" mass="19844">MNDVAAEVQTILAHARIRDCLVRLARGEDRRDATLVKDAFWSDATVDFGIFGGTFDQYLSWVIPGSPAIVSTQHLLGQTSIDLRGEHARTETQVIAYHRLDTGAEHRDSVLGGRYLDRFESRDGRWRIAQRIMLYDWVRDEGGSADWSQGVLGAPLREERFIGRAHGDHSEEFFGG</sequence>
<dbReference type="EMBL" id="JBIRUQ010000007">
    <property type="protein sequence ID" value="MFI1464211.1"/>
    <property type="molecule type" value="Genomic_DNA"/>
</dbReference>
<comment type="caution">
    <text evidence="2">The sequence shown here is derived from an EMBL/GenBank/DDBJ whole genome shotgun (WGS) entry which is preliminary data.</text>
</comment>
<evidence type="ECO:0000313" key="2">
    <source>
        <dbReference type="EMBL" id="MFI1464211.1"/>
    </source>
</evidence>
<protein>
    <submittedName>
        <fullName evidence="2">Nuclear transport factor 2 family protein</fullName>
    </submittedName>
</protein>
<accession>A0ABW7TWJ1</accession>
<keyword evidence="3" id="KW-1185">Reference proteome</keyword>
<dbReference type="InterPro" id="IPR037401">
    <property type="entry name" value="SnoaL-like"/>
</dbReference>
<organism evidence="2 3">
    <name type="scientific">Nocardia carnea</name>
    <dbReference type="NCBI Taxonomy" id="37328"/>
    <lineage>
        <taxon>Bacteria</taxon>
        <taxon>Bacillati</taxon>
        <taxon>Actinomycetota</taxon>
        <taxon>Actinomycetes</taxon>
        <taxon>Mycobacteriales</taxon>
        <taxon>Nocardiaceae</taxon>
        <taxon>Nocardia</taxon>
    </lineage>
</organism>
<proteinExistence type="predicted"/>
<gene>
    <name evidence="2" type="ORF">ACH4WX_26100</name>
</gene>
<dbReference type="GeneID" id="93508435"/>
<dbReference type="Pfam" id="PF13577">
    <property type="entry name" value="SnoaL_4"/>
    <property type="match status" value="1"/>
</dbReference>
<dbReference type="SUPFAM" id="SSF54427">
    <property type="entry name" value="NTF2-like"/>
    <property type="match status" value="1"/>
</dbReference>
<feature type="domain" description="SnoaL-like" evidence="1">
    <location>
        <begin position="10"/>
        <end position="131"/>
    </location>
</feature>
<dbReference type="Gene3D" id="3.10.450.50">
    <property type="match status" value="1"/>
</dbReference>
<dbReference type="Proteomes" id="UP001611263">
    <property type="component" value="Unassembled WGS sequence"/>
</dbReference>